<evidence type="ECO:0000313" key="2">
    <source>
        <dbReference type="EMBL" id="QRV01955.1"/>
    </source>
</evidence>
<sequence length="269" mass="28765">MTATHYSSVYATGANNNTFGRSFASELLKLRHRTLSLNVIVFAILLIGAPSASAFFSRSEAEGFALSVQDAVGGFQLYLLLAIIIGTLAVTGEYASNTMRTTVLATPRRLVGLLAKVLAVALYTALATIAIITVAFLIIFIIAGGNSSLDGNDVLILVTLLGLNVLTAVMATGLGYILRSTAGGISMMIAFIFLLPLVTLIFAKFDTFRYYVPPNLPLVLMDTALQANQGMPVSDDMLVYPPLVAFLIFGGYTLIVTVLGYLRYEKSDV</sequence>
<keyword evidence="1" id="KW-1133">Transmembrane helix</keyword>
<feature type="transmembrane region" description="Helical" evidence="1">
    <location>
        <begin position="77"/>
        <end position="96"/>
    </location>
</feature>
<reference evidence="2 3" key="1">
    <citation type="submission" date="2021-02" db="EMBL/GenBank/DDBJ databases">
        <title>Complete Genome Sequence of Arcanobacterium phocisimile strain DSM 26142T from a harbour seal.</title>
        <authorList>
            <person name="Borowiak M."/>
            <person name="Alssahen M."/>
            <person name="Malorny B."/>
            <person name="Laemmler C."/>
            <person name="Siebert U."/>
            <person name="Ploetz M."/>
            <person name="Abdulmawjood A."/>
        </authorList>
    </citation>
    <scope>NUCLEOTIDE SEQUENCE [LARGE SCALE GENOMIC DNA]</scope>
    <source>
        <strain evidence="2 3">DSM 26142</strain>
    </source>
</reference>
<proteinExistence type="predicted"/>
<feature type="transmembrane region" description="Helical" evidence="1">
    <location>
        <begin position="185"/>
        <end position="205"/>
    </location>
</feature>
<organism evidence="2 3">
    <name type="scientific">Arcanobacterium phocisimile</name>
    <dbReference type="NCBI Taxonomy" id="1302235"/>
    <lineage>
        <taxon>Bacteria</taxon>
        <taxon>Bacillati</taxon>
        <taxon>Actinomycetota</taxon>
        <taxon>Actinomycetes</taxon>
        <taxon>Actinomycetales</taxon>
        <taxon>Actinomycetaceae</taxon>
        <taxon>Arcanobacterium</taxon>
    </lineage>
</organism>
<dbReference type="EMBL" id="CP070228">
    <property type="protein sequence ID" value="QRV01955.1"/>
    <property type="molecule type" value="Genomic_DNA"/>
</dbReference>
<dbReference type="RefSeq" id="WP_204424097.1">
    <property type="nucleotide sequence ID" value="NZ_CP070228.1"/>
</dbReference>
<accession>A0ABX7IIM3</accession>
<keyword evidence="1" id="KW-0472">Membrane</keyword>
<dbReference type="Proteomes" id="UP000602653">
    <property type="component" value="Chromosome"/>
</dbReference>
<feature type="transmembrane region" description="Helical" evidence="1">
    <location>
        <begin position="154"/>
        <end position="178"/>
    </location>
</feature>
<dbReference type="Pfam" id="PF12679">
    <property type="entry name" value="ABC2_membrane_2"/>
    <property type="match status" value="1"/>
</dbReference>
<feature type="transmembrane region" description="Helical" evidence="1">
    <location>
        <begin position="239"/>
        <end position="262"/>
    </location>
</feature>
<keyword evidence="3" id="KW-1185">Reference proteome</keyword>
<feature type="transmembrane region" description="Helical" evidence="1">
    <location>
        <begin position="117"/>
        <end position="142"/>
    </location>
</feature>
<evidence type="ECO:0000313" key="3">
    <source>
        <dbReference type="Proteomes" id="UP000602653"/>
    </source>
</evidence>
<keyword evidence="1" id="KW-0812">Transmembrane</keyword>
<name>A0ABX7IIM3_9ACTO</name>
<gene>
    <name evidence="2" type="ORF">JTE88_07715</name>
</gene>
<feature type="transmembrane region" description="Helical" evidence="1">
    <location>
        <begin position="35"/>
        <end position="57"/>
    </location>
</feature>
<evidence type="ECO:0000256" key="1">
    <source>
        <dbReference type="SAM" id="Phobius"/>
    </source>
</evidence>
<protein>
    <submittedName>
        <fullName evidence="2">ABC transporter permease subunit</fullName>
    </submittedName>
</protein>